<feature type="domain" description="Response regulatory" evidence="8">
    <location>
        <begin position="16"/>
        <end position="133"/>
    </location>
</feature>
<gene>
    <name evidence="9" type="ORF">FVW20_03050</name>
</gene>
<dbReference type="Pfam" id="PF00072">
    <property type="entry name" value="Response_reg"/>
    <property type="match status" value="1"/>
</dbReference>
<keyword evidence="1 6" id="KW-0597">Phosphoprotein</keyword>
<dbReference type="CDD" id="cd00156">
    <property type="entry name" value="REC"/>
    <property type="match status" value="1"/>
</dbReference>
<keyword evidence="5" id="KW-0804">Transcription</keyword>
<protein>
    <submittedName>
        <fullName evidence="9">Response regulator</fullName>
    </submittedName>
</protein>
<keyword evidence="4" id="KW-0238">DNA-binding</keyword>
<dbReference type="PANTHER" id="PTHR48111">
    <property type="entry name" value="REGULATOR OF RPOS"/>
    <property type="match status" value="1"/>
</dbReference>
<evidence type="ECO:0000256" key="5">
    <source>
        <dbReference type="ARBA" id="ARBA00023163"/>
    </source>
</evidence>
<evidence type="ECO:0000256" key="3">
    <source>
        <dbReference type="ARBA" id="ARBA00023015"/>
    </source>
</evidence>
<evidence type="ECO:0000256" key="6">
    <source>
        <dbReference type="PROSITE-ProRule" id="PRU00169"/>
    </source>
</evidence>
<organism evidence="9 10">
    <name type="scientific">Nitratidesulfovibrio oxamicus</name>
    <dbReference type="NCBI Taxonomy" id="32016"/>
    <lineage>
        <taxon>Bacteria</taxon>
        <taxon>Pseudomonadati</taxon>
        <taxon>Thermodesulfobacteriota</taxon>
        <taxon>Desulfovibrionia</taxon>
        <taxon>Desulfovibrionales</taxon>
        <taxon>Desulfovibrionaceae</taxon>
        <taxon>Nitratidesulfovibrio</taxon>
    </lineage>
</organism>
<feature type="region of interest" description="Disordered" evidence="7">
    <location>
        <begin position="133"/>
        <end position="168"/>
    </location>
</feature>
<dbReference type="EMBL" id="VRYY01000066">
    <property type="protein sequence ID" value="MBG3876030.1"/>
    <property type="molecule type" value="Genomic_DNA"/>
</dbReference>
<dbReference type="SUPFAM" id="SSF52172">
    <property type="entry name" value="CheY-like"/>
    <property type="match status" value="1"/>
</dbReference>
<evidence type="ECO:0000313" key="10">
    <source>
        <dbReference type="Proteomes" id="UP001194469"/>
    </source>
</evidence>
<feature type="modified residue" description="4-aspartylphosphate" evidence="6">
    <location>
        <position position="66"/>
    </location>
</feature>
<dbReference type="RefSeq" id="WP_196608247.1">
    <property type="nucleotide sequence ID" value="NZ_VRYY01000066.1"/>
</dbReference>
<evidence type="ECO:0000256" key="2">
    <source>
        <dbReference type="ARBA" id="ARBA00023012"/>
    </source>
</evidence>
<dbReference type="PANTHER" id="PTHR48111:SF1">
    <property type="entry name" value="TWO-COMPONENT RESPONSE REGULATOR ORR33"/>
    <property type="match status" value="1"/>
</dbReference>
<proteinExistence type="predicted"/>
<accession>A0ABS0J0S3</accession>
<feature type="compositionally biased region" description="Basic and acidic residues" evidence="7">
    <location>
        <begin position="137"/>
        <end position="157"/>
    </location>
</feature>
<keyword evidence="10" id="KW-1185">Reference proteome</keyword>
<name>A0ABS0J0S3_9BACT</name>
<dbReference type="InterPro" id="IPR001789">
    <property type="entry name" value="Sig_transdc_resp-reg_receiver"/>
</dbReference>
<dbReference type="InterPro" id="IPR039420">
    <property type="entry name" value="WalR-like"/>
</dbReference>
<dbReference type="SMART" id="SM00448">
    <property type="entry name" value="REC"/>
    <property type="match status" value="1"/>
</dbReference>
<dbReference type="PROSITE" id="PS50110">
    <property type="entry name" value="RESPONSE_REGULATORY"/>
    <property type="match status" value="1"/>
</dbReference>
<evidence type="ECO:0000259" key="8">
    <source>
        <dbReference type="PROSITE" id="PS50110"/>
    </source>
</evidence>
<evidence type="ECO:0000256" key="1">
    <source>
        <dbReference type="ARBA" id="ARBA00022553"/>
    </source>
</evidence>
<reference evidence="9 10" key="1">
    <citation type="submission" date="2019-08" db="EMBL/GenBank/DDBJ databases">
        <authorList>
            <person name="Luo N."/>
        </authorList>
    </citation>
    <scope>NUCLEOTIDE SEQUENCE [LARGE SCALE GENOMIC DNA]</scope>
    <source>
        <strain evidence="9 10">NCIMB 9442</strain>
    </source>
</reference>
<feature type="compositionally biased region" description="Low complexity" evidence="7">
    <location>
        <begin position="158"/>
        <end position="168"/>
    </location>
</feature>
<sequence length="168" mass="18382">MTSPLCDTSAHQPPIDLLIVDDEEPIRRLLMAYFEDFDAFSVRAAASGEEALEALAARHADLCVVDMRLPGMNGEQFILEAAGRAMCRHFLVHTGSVDMNPGQALRAVGVGREDVFVKPHDAARLAERIRHVLGRHGVHDTPPRATEDTKTEGDARPADAPADLRNPR</sequence>
<evidence type="ECO:0000256" key="4">
    <source>
        <dbReference type="ARBA" id="ARBA00023125"/>
    </source>
</evidence>
<comment type="caution">
    <text evidence="9">The sequence shown here is derived from an EMBL/GenBank/DDBJ whole genome shotgun (WGS) entry which is preliminary data.</text>
</comment>
<dbReference type="InterPro" id="IPR011006">
    <property type="entry name" value="CheY-like_superfamily"/>
</dbReference>
<evidence type="ECO:0000313" key="9">
    <source>
        <dbReference type="EMBL" id="MBG3876030.1"/>
    </source>
</evidence>
<keyword evidence="2" id="KW-0902">Two-component regulatory system</keyword>
<keyword evidence="3" id="KW-0805">Transcription regulation</keyword>
<evidence type="ECO:0000256" key="7">
    <source>
        <dbReference type="SAM" id="MobiDB-lite"/>
    </source>
</evidence>
<dbReference type="Gene3D" id="3.40.50.2300">
    <property type="match status" value="1"/>
</dbReference>
<dbReference type="Proteomes" id="UP001194469">
    <property type="component" value="Unassembled WGS sequence"/>
</dbReference>